<name>A0A0P7BHM7_9HYPO</name>
<proteinExistence type="inferred from homology"/>
<dbReference type="GO" id="GO:0005524">
    <property type="term" value="F:ATP binding"/>
    <property type="evidence" value="ECO:0007669"/>
    <property type="project" value="InterPro"/>
</dbReference>
<evidence type="ECO:0000256" key="1">
    <source>
        <dbReference type="ARBA" id="ARBA00007448"/>
    </source>
</evidence>
<dbReference type="SUPFAM" id="SSF52540">
    <property type="entry name" value="P-loop containing nucleoside triphosphate hydrolases"/>
    <property type="match status" value="1"/>
</dbReference>
<feature type="domain" description="AAA+ ATPase" evidence="4">
    <location>
        <begin position="163"/>
        <end position="291"/>
    </location>
</feature>
<feature type="region of interest" description="Disordered" evidence="2">
    <location>
        <begin position="105"/>
        <end position="129"/>
    </location>
</feature>
<protein>
    <recommendedName>
        <fullName evidence="4">AAA+ ATPase domain-containing protein</fullName>
    </recommendedName>
</protein>
<dbReference type="InterPro" id="IPR050747">
    <property type="entry name" value="Mitochondrial_chaperone_BCS1"/>
</dbReference>
<feature type="transmembrane region" description="Helical" evidence="3">
    <location>
        <begin position="38"/>
        <end position="58"/>
    </location>
</feature>
<dbReference type="InterPro" id="IPR003593">
    <property type="entry name" value="AAA+_ATPase"/>
</dbReference>
<gene>
    <name evidence="5" type="ORF">AK830_g179</name>
</gene>
<keyword evidence="3" id="KW-0812">Transmembrane</keyword>
<comment type="similarity">
    <text evidence="1">Belongs to the AAA ATPase family. BCS1 subfamily.</text>
</comment>
<keyword evidence="6" id="KW-1185">Reference proteome</keyword>
<evidence type="ECO:0000259" key="4">
    <source>
        <dbReference type="SMART" id="SM00382"/>
    </source>
</evidence>
<evidence type="ECO:0000313" key="5">
    <source>
        <dbReference type="EMBL" id="KPM46514.1"/>
    </source>
</evidence>
<dbReference type="Gene3D" id="3.40.50.300">
    <property type="entry name" value="P-loop containing nucleotide triphosphate hydrolases"/>
    <property type="match status" value="1"/>
</dbReference>
<dbReference type="STRING" id="78410.A0A0P7BHM7"/>
<accession>A0A0P7BHM7</accession>
<evidence type="ECO:0000256" key="3">
    <source>
        <dbReference type="SAM" id="Phobius"/>
    </source>
</evidence>
<evidence type="ECO:0000256" key="2">
    <source>
        <dbReference type="SAM" id="MobiDB-lite"/>
    </source>
</evidence>
<dbReference type="PANTHER" id="PTHR23070">
    <property type="entry name" value="BCS1 AAA-TYPE ATPASE"/>
    <property type="match status" value="1"/>
</dbReference>
<dbReference type="OrthoDB" id="10251412at2759"/>
<dbReference type="EMBL" id="LKCW01000001">
    <property type="protein sequence ID" value="KPM46514.1"/>
    <property type="molecule type" value="Genomic_DNA"/>
</dbReference>
<keyword evidence="3" id="KW-0472">Membrane</keyword>
<sequence>MNSLLNGQEILSSLLAPIGLASWIPILGPLLPHLPLDIYTFITPYLIVFVLWLTVKAIKSGMQLKAKYWTSTIEVLNPEHYAAIELVLRTTTWKAKDPVSQFQLVSEEEAKPADGPSKSNNSSRSRLETTAFDPEELDLPMANVKDFLRPETCKFYNECGIPLRRGYSFYGPPGTGKTSLVTVVATEFELPIYLIDLAEPGMTNQTLSLLLKSIPNRCLLVFEDMDTTGLPRNAKAGEPTVTLDGLFNALDGLSAAHGRMLFITTNNPDSLEEALTRPGRIDYRLSCPNASPIQATIHFKIMCQGHDDVKRMAAEFGRMVPDGIFSAAEIMLFLLDRREEPQRALIDANSWIKERTVHISSDHTPS</sequence>
<dbReference type="InterPro" id="IPR027417">
    <property type="entry name" value="P-loop_NTPase"/>
</dbReference>
<dbReference type="GO" id="GO:0016887">
    <property type="term" value="F:ATP hydrolysis activity"/>
    <property type="evidence" value="ECO:0007669"/>
    <property type="project" value="InterPro"/>
</dbReference>
<dbReference type="SMART" id="SM00382">
    <property type="entry name" value="AAA"/>
    <property type="match status" value="1"/>
</dbReference>
<keyword evidence="3" id="KW-1133">Transmembrane helix</keyword>
<dbReference type="Proteomes" id="UP000050424">
    <property type="component" value="Unassembled WGS sequence"/>
</dbReference>
<evidence type="ECO:0000313" key="6">
    <source>
        <dbReference type="Proteomes" id="UP000050424"/>
    </source>
</evidence>
<feature type="transmembrane region" description="Helical" evidence="3">
    <location>
        <begin position="12"/>
        <end position="32"/>
    </location>
</feature>
<organism evidence="5 6">
    <name type="scientific">Neonectria ditissima</name>
    <dbReference type="NCBI Taxonomy" id="78410"/>
    <lineage>
        <taxon>Eukaryota</taxon>
        <taxon>Fungi</taxon>
        <taxon>Dikarya</taxon>
        <taxon>Ascomycota</taxon>
        <taxon>Pezizomycotina</taxon>
        <taxon>Sordariomycetes</taxon>
        <taxon>Hypocreomycetidae</taxon>
        <taxon>Hypocreales</taxon>
        <taxon>Nectriaceae</taxon>
        <taxon>Neonectria</taxon>
    </lineage>
</organism>
<dbReference type="InterPro" id="IPR003959">
    <property type="entry name" value="ATPase_AAA_core"/>
</dbReference>
<dbReference type="AlphaFoldDB" id="A0A0P7BHM7"/>
<dbReference type="Pfam" id="PF00004">
    <property type="entry name" value="AAA"/>
    <property type="match status" value="1"/>
</dbReference>
<comment type="caution">
    <text evidence="5">The sequence shown here is derived from an EMBL/GenBank/DDBJ whole genome shotgun (WGS) entry which is preliminary data.</text>
</comment>
<reference evidence="5 6" key="1">
    <citation type="submission" date="2015-09" db="EMBL/GenBank/DDBJ databases">
        <title>Draft genome of a European isolate of the apple canker pathogen Neonectria ditissima.</title>
        <authorList>
            <person name="Gomez-Cortecero A."/>
            <person name="Harrison R.J."/>
            <person name="Armitage A.D."/>
        </authorList>
    </citation>
    <scope>NUCLEOTIDE SEQUENCE [LARGE SCALE GENOMIC DNA]</scope>
    <source>
        <strain evidence="5 6">R09/05</strain>
    </source>
</reference>